<evidence type="ECO:0000313" key="2">
    <source>
        <dbReference type="EMBL" id="GHG37120.1"/>
    </source>
</evidence>
<keyword evidence="3" id="KW-1185">Reference proteome</keyword>
<dbReference type="EMBL" id="BNAW01000042">
    <property type="protein sequence ID" value="GHG37120.1"/>
    <property type="molecule type" value="Genomic_DNA"/>
</dbReference>
<reference evidence="3" key="1">
    <citation type="journal article" date="2019" name="Int. J. Syst. Evol. Microbiol.">
        <title>The Global Catalogue of Microorganisms (GCM) 10K type strain sequencing project: providing services to taxonomists for standard genome sequencing and annotation.</title>
        <authorList>
            <consortium name="The Broad Institute Genomics Platform"/>
            <consortium name="The Broad Institute Genome Sequencing Center for Infectious Disease"/>
            <person name="Wu L."/>
            <person name="Ma J."/>
        </authorList>
    </citation>
    <scope>NUCLEOTIDE SEQUENCE [LARGE SCALE GENOMIC DNA]</scope>
    <source>
        <strain evidence="3">CGMCC 4.7680</strain>
    </source>
</reference>
<proteinExistence type="predicted"/>
<protein>
    <submittedName>
        <fullName evidence="2">Uncharacterized protein</fullName>
    </submittedName>
</protein>
<name>A0ABQ3KMJ7_9PSEU</name>
<sequence length="97" mass="9720">MVLPHATAPKTTRATAGTADSLRMLGAPSLPLLSGRNHPVARLHAEALARSGGATPVRGPVAVFVGTVDRGGTGGAAGDRLARVGARIGRAPGRRNP</sequence>
<gene>
    <name evidence="2" type="ORF">GCM10017567_67410</name>
</gene>
<evidence type="ECO:0000256" key="1">
    <source>
        <dbReference type="SAM" id="MobiDB-lite"/>
    </source>
</evidence>
<dbReference type="Proteomes" id="UP000649955">
    <property type="component" value="Unassembled WGS sequence"/>
</dbReference>
<accession>A0ABQ3KMJ7</accession>
<feature type="region of interest" description="Disordered" evidence="1">
    <location>
        <begin position="1"/>
        <end position="20"/>
    </location>
</feature>
<organism evidence="2 3">
    <name type="scientific">Amycolatopsis bullii</name>
    <dbReference type="NCBI Taxonomy" id="941987"/>
    <lineage>
        <taxon>Bacteria</taxon>
        <taxon>Bacillati</taxon>
        <taxon>Actinomycetota</taxon>
        <taxon>Actinomycetes</taxon>
        <taxon>Pseudonocardiales</taxon>
        <taxon>Pseudonocardiaceae</taxon>
        <taxon>Amycolatopsis</taxon>
    </lineage>
</organism>
<evidence type="ECO:0000313" key="3">
    <source>
        <dbReference type="Proteomes" id="UP000649955"/>
    </source>
</evidence>
<comment type="caution">
    <text evidence="2">The sequence shown here is derived from an EMBL/GenBank/DDBJ whole genome shotgun (WGS) entry which is preliminary data.</text>
</comment>